<dbReference type="InterPro" id="IPR025558">
    <property type="entry name" value="DUF4283"/>
</dbReference>
<dbReference type="InterPro" id="IPR040256">
    <property type="entry name" value="At4g02000-like"/>
</dbReference>
<protein>
    <submittedName>
        <fullName evidence="3">NBS resistance protein</fullName>
    </submittedName>
</protein>
<keyword evidence="4" id="KW-1185">Reference proteome</keyword>
<comment type="caution">
    <text evidence="3">The sequence shown here is derived from an EMBL/GenBank/DDBJ whole genome shotgun (WGS) entry which is preliminary data.</text>
</comment>
<evidence type="ECO:0000256" key="1">
    <source>
        <dbReference type="SAM" id="MobiDB-lite"/>
    </source>
</evidence>
<name>A0A392MAI4_9FABA</name>
<dbReference type="Pfam" id="PF14111">
    <property type="entry name" value="DUF4283"/>
    <property type="match status" value="1"/>
</dbReference>
<dbReference type="PANTHER" id="PTHR31286:SF60">
    <property type="entry name" value="PROTEIN, PUTATIVE-RELATED"/>
    <property type="match status" value="1"/>
</dbReference>
<reference evidence="3 4" key="1">
    <citation type="journal article" date="2018" name="Front. Plant Sci.">
        <title>Red Clover (Trifolium pratense) and Zigzag Clover (T. medium) - A Picture of Genomic Similarities and Differences.</title>
        <authorList>
            <person name="Dluhosova J."/>
            <person name="Istvanek J."/>
            <person name="Nedelnik J."/>
            <person name="Repkova J."/>
        </authorList>
    </citation>
    <scope>NUCLEOTIDE SEQUENCE [LARGE SCALE GENOMIC DNA]</scope>
    <source>
        <strain evidence="4">cv. 10/8</strain>
        <tissue evidence="3">Leaf</tissue>
    </source>
</reference>
<feature type="region of interest" description="Disordered" evidence="1">
    <location>
        <begin position="505"/>
        <end position="528"/>
    </location>
</feature>
<organism evidence="3 4">
    <name type="scientific">Trifolium medium</name>
    <dbReference type="NCBI Taxonomy" id="97028"/>
    <lineage>
        <taxon>Eukaryota</taxon>
        <taxon>Viridiplantae</taxon>
        <taxon>Streptophyta</taxon>
        <taxon>Embryophyta</taxon>
        <taxon>Tracheophyta</taxon>
        <taxon>Spermatophyta</taxon>
        <taxon>Magnoliopsida</taxon>
        <taxon>eudicotyledons</taxon>
        <taxon>Gunneridae</taxon>
        <taxon>Pentapetalae</taxon>
        <taxon>rosids</taxon>
        <taxon>fabids</taxon>
        <taxon>Fabales</taxon>
        <taxon>Fabaceae</taxon>
        <taxon>Papilionoideae</taxon>
        <taxon>50 kb inversion clade</taxon>
        <taxon>NPAAA clade</taxon>
        <taxon>Hologalegina</taxon>
        <taxon>IRL clade</taxon>
        <taxon>Trifolieae</taxon>
        <taxon>Trifolium</taxon>
    </lineage>
</organism>
<evidence type="ECO:0000259" key="2">
    <source>
        <dbReference type="Pfam" id="PF14111"/>
    </source>
</evidence>
<dbReference type="EMBL" id="LXQA010006901">
    <property type="protein sequence ID" value="MCH84492.1"/>
    <property type="molecule type" value="Genomic_DNA"/>
</dbReference>
<dbReference type="PANTHER" id="PTHR31286">
    <property type="entry name" value="GLYCINE-RICH CELL WALL STRUCTURAL PROTEIN 1.8-LIKE"/>
    <property type="match status" value="1"/>
</dbReference>
<gene>
    <name evidence="3" type="ORF">A2U01_0005324</name>
</gene>
<evidence type="ECO:0000313" key="4">
    <source>
        <dbReference type="Proteomes" id="UP000265520"/>
    </source>
</evidence>
<proteinExistence type="predicted"/>
<dbReference type="Proteomes" id="UP000265520">
    <property type="component" value="Unassembled WGS sequence"/>
</dbReference>
<sequence length="528" mass="59097">MTATAAAAATNTKSFAQALVNEEVDVSRTPLPTPSVKGDSICVKITQKEYYKGVEDCMNHLHGRLIMPKSERSLTAKELSVKLGSIWKNLSPWKLAPLGKGFFEFRFSKAEDKRKVWSLGTFNLMPGLLRLSKWESDFNPRTQRQTHVQSWVRISNLPQEYWRPRTLFEIAGGVGTPLMLDAATKKRSFGHYARILVDVDLSKRLFDEIMVEREGFAFFVQVVYENLPDFCNHCQTIGHSVAACHQLHPKVVATADPVKKRIKAVYVEKGNTSKQTNSEVGVDDSKRQRVDAFAVPVTQENIINKSARQSCNNNHDGDAATVIPVTQVNSANKDITDLQVNKAITDDIIAPVPHASGAAEPVIQAGLLSRPILEKVAEFDMMENQDHDIENSIVDFNDDSITIDVHEGTREEPQSEQYEAEEDSNVIPETQLDMEMNATGQSTASRSTENITVPSVDNVFRDTQNRALPLVVQKDLQLIRQAWADTAEQEQEQVFTTVISKQRRKQNKRIANNAGTPYHTRSKCAPPL</sequence>
<feature type="domain" description="DUF4283" evidence="2">
    <location>
        <begin position="71"/>
        <end position="140"/>
    </location>
</feature>
<evidence type="ECO:0000313" key="3">
    <source>
        <dbReference type="EMBL" id="MCH84492.1"/>
    </source>
</evidence>
<accession>A0A392MAI4</accession>
<dbReference type="AlphaFoldDB" id="A0A392MAI4"/>